<evidence type="ECO:0000313" key="7">
    <source>
        <dbReference type="Proteomes" id="UP000478090"/>
    </source>
</evidence>
<dbReference type="SUPFAM" id="SSF53850">
    <property type="entry name" value="Periplasmic binding protein-like II"/>
    <property type="match status" value="1"/>
</dbReference>
<dbReference type="SUPFAM" id="SSF46785">
    <property type="entry name" value="Winged helix' DNA-binding domain"/>
    <property type="match status" value="1"/>
</dbReference>
<dbReference type="InterPro" id="IPR005119">
    <property type="entry name" value="LysR_subst-bd"/>
</dbReference>
<dbReference type="InterPro" id="IPR036388">
    <property type="entry name" value="WH-like_DNA-bd_sf"/>
</dbReference>
<gene>
    <name evidence="6" type="ORF">GTP27_08965</name>
</gene>
<feature type="domain" description="HTH lysR-type" evidence="5">
    <location>
        <begin position="6"/>
        <end position="63"/>
    </location>
</feature>
<dbReference type="InterPro" id="IPR037402">
    <property type="entry name" value="YidZ_PBP2"/>
</dbReference>
<dbReference type="Pfam" id="PF00126">
    <property type="entry name" value="HTH_1"/>
    <property type="match status" value="1"/>
</dbReference>
<dbReference type="InterPro" id="IPR036390">
    <property type="entry name" value="WH_DNA-bd_sf"/>
</dbReference>
<dbReference type="RefSeq" id="WP_161038847.1">
    <property type="nucleotide sequence ID" value="NZ_WWCM01000005.1"/>
</dbReference>
<evidence type="ECO:0000259" key="5">
    <source>
        <dbReference type="PROSITE" id="PS50931"/>
    </source>
</evidence>
<dbReference type="InterPro" id="IPR050389">
    <property type="entry name" value="LysR-type_TF"/>
</dbReference>
<keyword evidence="4" id="KW-0804">Transcription</keyword>
<protein>
    <submittedName>
        <fullName evidence="6">LysR family transcriptional regulator</fullName>
    </submittedName>
</protein>
<keyword evidence="3" id="KW-0238">DNA-binding</keyword>
<dbReference type="Proteomes" id="UP000478090">
    <property type="component" value="Unassembled WGS sequence"/>
</dbReference>
<evidence type="ECO:0000256" key="3">
    <source>
        <dbReference type="ARBA" id="ARBA00023125"/>
    </source>
</evidence>
<accession>A0ABW9VLG0</accession>
<keyword evidence="7" id="KW-1185">Reference proteome</keyword>
<evidence type="ECO:0000256" key="4">
    <source>
        <dbReference type="ARBA" id="ARBA00023163"/>
    </source>
</evidence>
<dbReference type="PANTHER" id="PTHR30118:SF15">
    <property type="entry name" value="TRANSCRIPTIONAL REGULATORY PROTEIN"/>
    <property type="match status" value="1"/>
</dbReference>
<dbReference type="Pfam" id="PF03466">
    <property type="entry name" value="LysR_substrate"/>
    <property type="match status" value="1"/>
</dbReference>
<evidence type="ECO:0000256" key="2">
    <source>
        <dbReference type="ARBA" id="ARBA00023015"/>
    </source>
</evidence>
<dbReference type="EMBL" id="WWCM01000005">
    <property type="protein sequence ID" value="MYM39460.1"/>
    <property type="molecule type" value="Genomic_DNA"/>
</dbReference>
<dbReference type="CDD" id="cd08417">
    <property type="entry name" value="PBP2_Nitroaromatics_like"/>
    <property type="match status" value="1"/>
</dbReference>
<dbReference type="Gene3D" id="1.10.10.10">
    <property type="entry name" value="Winged helix-like DNA-binding domain superfamily/Winged helix DNA-binding domain"/>
    <property type="match status" value="1"/>
</dbReference>
<evidence type="ECO:0000256" key="1">
    <source>
        <dbReference type="ARBA" id="ARBA00009437"/>
    </source>
</evidence>
<dbReference type="InterPro" id="IPR000847">
    <property type="entry name" value="LysR_HTH_N"/>
</dbReference>
<dbReference type="Gene3D" id="3.40.190.10">
    <property type="entry name" value="Periplasmic binding protein-like II"/>
    <property type="match status" value="2"/>
</dbReference>
<keyword evidence="2" id="KW-0805">Transcription regulation</keyword>
<reference evidence="6 7" key="1">
    <citation type="submission" date="2019-12" db="EMBL/GenBank/DDBJ databases">
        <title>Novel species isolated from a subtropical stream in China.</title>
        <authorList>
            <person name="Lu H."/>
        </authorList>
    </citation>
    <scope>NUCLEOTIDE SEQUENCE [LARGE SCALE GENOMIC DNA]</scope>
    <source>
        <strain evidence="6 7">CY13W</strain>
    </source>
</reference>
<dbReference type="PANTHER" id="PTHR30118">
    <property type="entry name" value="HTH-TYPE TRANSCRIPTIONAL REGULATOR LEUO-RELATED"/>
    <property type="match status" value="1"/>
</dbReference>
<comment type="caution">
    <text evidence="6">The sequence shown here is derived from an EMBL/GenBank/DDBJ whole genome shotgun (WGS) entry which is preliminary data.</text>
</comment>
<evidence type="ECO:0000313" key="6">
    <source>
        <dbReference type="EMBL" id="MYM39460.1"/>
    </source>
</evidence>
<organism evidence="6 7">
    <name type="scientific">Duganella qianjiadongensis</name>
    <dbReference type="NCBI Taxonomy" id="2692176"/>
    <lineage>
        <taxon>Bacteria</taxon>
        <taxon>Pseudomonadati</taxon>
        <taxon>Pseudomonadota</taxon>
        <taxon>Betaproteobacteria</taxon>
        <taxon>Burkholderiales</taxon>
        <taxon>Oxalobacteraceae</taxon>
        <taxon>Telluria group</taxon>
        <taxon>Duganella</taxon>
    </lineage>
</organism>
<sequence length="309" mass="34341">MSLPSFNLNLLRTLDVLLETRNLTGAGRLLGMTQSAVSRQLVQLREQLRDPLLIREGQRYVLSERAESLRAPLKAMLADMAALMDGPRFDPALCTRQFVISGSDYIADHMLPEVMAVLGAQAPGVRVTFRMWESGHYRLLADEGVDLVPTVAHILPDSLHGRAMGEDSPVCAMRAGHPLAGQALSLQDYACADHLDIGGGGDKSSFIDQQLARAGLVRRVRLNVPFYSTALRLLAANDLLLTIPEHVAVAFARQAAIVWSPLPLDAHTYRYWLLWHARSQHDPAHQWLRNLVHQVLFQSIHGVSQFQRV</sequence>
<proteinExistence type="inferred from homology"/>
<dbReference type="PROSITE" id="PS50931">
    <property type="entry name" value="HTH_LYSR"/>
    <property type="match status" value="1"/>
</dbReference>
<name>A0ABW9VLG0_9BURK</name>
<comment type="similarity">
    <text evidence="1">Belongs to the LysR transcriptional regulatory family.</text>
</comment>